<gene>
    <name evidence="2" type="ORF">Acaty_m0142</name>
</gene>
<dbReference type="Pfam" id="PF13614">
    <property type="entry name" value="AAA_31"/>
    <property type="match status" value="1"/>
</dbReference>
<dbReference type="PANTHER" id="PTHR13696:SF98">
    <property type="entry name" value="PLASMID PARTITION PROTEIN A"/>
    <property type="match status" value="1"/>
</dbReference>
<dbReference type="CDD" id="cd02042">
    <property type="entry name" value="ParAB_family"/>
    <property type="match status" value="1"/>
</dbReference>
<evidence type="ECO:0000259" key="1">
    <source>
        <dbReference type="Pfam" id="PF13614"/>
    </source>
</evidence>
<organism evidence="2 3">
    <name type="scientific">Acidithiobacillus caldus (strain ATCC 51756 / DSM 8584 / KU)</name>
    <dbReference type="NCBI Taxonomy" id="637389"/>
    <lineage>
        <taxon>Bacteria</taxon>
        <taxon>Pseudomonadati</taxon>
        <taxon>Pseudomonadota</taxon>
        <taxon>Acidithiobacillia</taxon>
        <taxon>Acidithiobacillales</taxon>
        <taxon>Acidithiobacillaceae</taxon>
        <taxon>Acidithiobacillus</taxon>
    </lineage>
</organism>
<dbReference type="Proteomes" id="UP000005522">
    <property type="component" value="Plasmid megap mpAca1.1"/>
</dbReference>
<dbReference type="eggNOG" id="COG1192">
    <property type="taxonomic scope" value="Bacteria"/>
</dbReference>
<proteinExistence type="predicted"/>
<dbReference type="Gene3D" id="3.40.50.300">
    <property type="entry name" value="P-loop containing nucleotide triphosphate hydrolases"/>
    <property type="match status" value="1"/>
</dbReference>
<dbReference type="SUPFAM" id="SSF52540">
    <property type="entry name" value="P-loop containing nucleoside triphosphate hydrolases"/>
    <property type="match status" value="1"/>
</dbReference>
<dbReference type="InterPro" id="IPR027417">
    <property type="entry name" value="P-loop_NTPase"/>
</dbReference>
<sequence length="349" mass="38532">MEERVLHFKRRVLANLTGYGLEGESRLAKHIEKLQAGSYPVQGGKKLYTADDSRQIRAVDAPWPLPRFDRPEVLAFFYSKGGVGKTTICANIGVTLAAAGNRVLLIDTDPQASLSLLFDVDVDQEIYTLGDAVEAVIHDKPADFRKGLIRPIKDLQLDLLPADNRLVWTDMLMVQAQYREKLVEQVFICNQALLEEYDFVLIDTPPSVNSLSFSAVAASNRIISVVQLSKMAIKASGNLFKLARELKKGTGRVVPITFIPNMLHGGKPHTRSTLDIIRASIDSESSSKVGITATVIPEYVGLARPKGHEDGQKTLLEAEPLSLTTQKFIELSREIETLAMLDRGDENHG</sequence>
<dbReference type="EMBL" id="CP005987">
    <property type="protein sequence ID" value="AIA56715.1"/>
    <property type="molecule type" value="Genomic_DNA"/>
</dbReference>
<dbReference type="InterPro" id="IPR050678">
    <property type="entry name" value="DNA_Partitioning_ATPase"/>
</dbReference>
<protein>
    <submittedName>
        <fullName evidence="2">Chromosome (Plasmid) partitioning protein ParA / Sporulation initiation inhibitor protein Soj</fullName>
    </submittedName>
</protein>
<feature type="domain" description="AAA" evidence="1">
    <location>
        <begin position="73"/>
        <end position="248"/>
    </location>
</feature>
<name>A0A059ZYZ2_ACICK</name>
<dbReference type="RefSeq" id="WP_051620896.1">
    <property type="nucleotide sequence ID" value="NZ_CP005987.1"/>
</dbReference>
<geneLocation type="plasmid" evidence="3">
    <name>megaPlasmid mpAca1.1</name>
</geneLocation>
<dbReference type="HOGENOM" id="CLU_793719_0_0_6"/>
<dbReference type="KEGG" id="acz:Acaty_m0142"/>
<evidence type="ECO:0000313" key="3">
    <source>
        <dbReference type="Proteomes" id="UP000005522"/>
    </source>
</evidence>
<evidence type="ECO:0000313" key="2">
    <source>
        <dbReference type="EMBL" id="AIA56715.1"/>
    </source>
</evidence>
<reference evidence="2 3" key="1">
    <citation type="journal article" date="2009" name="J. Bacteriol.">
        <title>Draft genome sequence of the extremely acidophilic bacterium Acidithiobacillus caldus ATCC 51756 reveals metabolic versatility in the genus Acidithiobacillus.</title>
        <authorList>
            <person name="Valdes J."/>
            <person name="Quatrini R."/>
            <person name="Hallberg K."/>
            <person name="Dopson M."/>
            <person name="Valenzuela P.D."/>
            <person name="Holmes D.S."/>
        </authorList>
    </citation>
    <scope>NUCLEOTIDE SEQUENCE [LARGE SCALE GENOMIC DNA]</scope>
    <source>
        <strain evidence="3">ATCC 51756 / DSM 8584 / KU</strain>
        <plasmid evidence="3">megaPlasmid mpAca1.1</plasmid>
    </source>
</reference>
<dbReference type="PANTHER" id="PTHR13696">
    <property type="entry name" value="P-LOOP CONTAINING NUCLEOSIDE TRIPHOSPHATE HYDROLASE"/>
    <property type="match status" value="1"/>
</dbReference>
<keyword evidence="2" id="KW-0614">Plasmid</keyword>
<dbReference type="AlphaFoldDB" id="A0A059ZYZ2"/>
<dbReference type="InterPro" id="IPR025669">
    <property type="entry name" value="AAA_dom"/>
</dbReference>
<accession>A0A059ZYZ2</accession>